<dbReference type="PANTHER" id="PTHR48098:SF6">
    <property type="entry name" value="FERRI-BACILLIBACTIN ESTERASE BESA"/>
    <property type="match status" value="1"/>
</dbReference>
<keyword evidence="1" id="KW-0378">Hydrolase</keyword>
<keyword evidence="2" id="KW-1185">Reference proteome</keyword>
<dbReference type="InParanoid" id="A0A1E7FXP0"/>
<evidence type="ECO:0000313" key="2">
    <source>
        <dbReference type="Proteomes" id="UP000095751"/>
    </source>
</evidence>
<evidence type="ECO:0000313" key="1">
    <source>
        <dbReference type="EMBL" id="OEU22919.1"/>
    </source>
</evidence>
<dbReference type="AlphaFoldDB" id="A0A1E7FXP0"/>
<dbReference type="Pfam" id="PF00756">
    <property type="entry name" value="Esterase"/>
    <property type="match status" value="1"/>
</dbReference>
<dbReference type="Proteomes" id="UP000095751">
    <property type="component" value="Unassembled WGS sequence"/>
</dbReference>
<dbReference type="InterPro" id="IPR050583">
    <property type="entry name" value="Mycobacterial_A85_antigen"/>
</dbReference>
<name>A0A1E7FXP0_9STRA</name>
<organism evidence="1 2">
    <name type="scientific">Fragilariopsis cylindrus CCMP1102</name>
    <dbReference type="NCBI Taxonomy" id="635003"/>
    <lineage>
        <taxon>Eukaryota</taxon>
        <taxon>Sar</taxon>
        <taxon>Stramenopiles</taxon>
        <taxon>Ochrophyta</taxon>
        <taxon>Bacillariophyta</taxon>
        <taxon>Bacillariophyceae</taxon>
        <taxon>Bacillariophycidae</taxon>
        <taxon>Bacillariales</taxon>
        <taxon>Bacillariaceae</taxon>
        <taxon>Fragilariopsis</taxon>
    </lineage>
</organism>
<protein>
    <submittedName>
        <fullName evidence="1">Alpha/beta-hydrolase</fullName>
    </submittedName>
</protein>
<dbReference type="InterPro" id="IPR029058">
    <property type="entry name" value="AB_hydrolase_fold"/>
</dbReference>
<dbReference type="Gene3D" id="3.40.50.1820">
    <property type="entry name" value="alpha/beta hydrolase"/>
    <property type="match status" value="1"/>
</dbReference>
<dbReference type="PANTHER" id="PTHR48098">
    <property type="entry name" value="ENTEROCHELIN ESTERASE-RELATED"/>
    <property type="match status" value="1"/>
</dbReference>
<gene>
    <name evidence="1" type="ORF">FRACYDRAFT_166688</name>
</gene>
<dbReference type="OrthoDB" id="446683at2759"/>
<sequence length="304" mass="34320">MMLLPRTIKIWLPPGYNNNDSNENEIFNNNIRQQQQRHPVLYVHDGQNAMEDEDSWTGASWRLMGALTRLADHQLIGNNILPIVVLLPSADGDLLPGVRRRHLEYGDINFPFAQAHADFVANTVKPLIDDRFRTDPSPEHNFVMGSSLGGQASLHLMMRHPDKFGGAACLSPAFMPAMLDYVASTKGQDILRNKNGGCPKKIYIDIGGDMPSSGKSKDDDTFVRVSPIDVLDHLTPVHGWNPGYFWLDTQLQRQVTAMKKLLDKGGIEYQFRQYPGARHNERAWALRIDKPLQHLFSSNSDKRP</sequence>
<dbReference type="GO" id="GO:0016787">
    <property type="term" value="F:hydrolase activity"/>
    <property type="evidence" value="ECO:0007669"/>
    <property type="project" value="UniProtKB-KW"/>
</dbReference>
<dbReference type="InterPro" id="IPR000801">
    <property type="entry name" value="Esterase-like"/>
</dbReference>
<dbReference type="SUPFAM" id="SSF53474">
    <property type="entry name" value="alpha/beta-Hydrolases"/>
    <property type="match status" value="1"/>
</dbReference>
<reference evidence="1 2" key="1">
    <citation type="submission" date="2016-09" db="EMBL/GenBank/DDBJ databases">
        <title>Extensive genetic diversity and differential bi-allelic expression allows diatom success in the polar Southern Ocean.</title>
        <authorList>
            <consortium name="DOE Joint Genome Institute"/>
            <person name="Mock T."/>
            <person name="Otillar R.P."/>
            <person name="Strauss J."/>
            <person name="Dupont C."/>
            <person name="Frickenhaus S."/>
            <person name="Maumus F."/>
            <person name="Mcmullan M."/>
            <person name="Sanges R."/>
            <person name="Schmutz J."/>
            <person name="Toseland A."/>
            <person name="Valas R."/>
            <person name="Veluchamy A."/>
            <person name="Ward B.J."/>
            <person name="Allen A."/>
            <person name="Barry K."/>
            <person name="Falciatore A."/>
            <person name="Ferrante M."/>
            <person name="Fortunato A.E."/>
            <person name="Gloeckner G."/>
            <person name="Gruber A."/>
            <person name="Hipkin R."/>
            <person name="Janech M."/>
            <person name="Kroth P."/>
            <person name="Leese F."/>
            <person name="Lindquist E."/>
            <person name="Lyon B.R."/>
            <person name="Martin J."/>
            <person name="Mayer C."/>
            <person name="Parker M."/>
            <person name="Quesneville H."/>
            <person name="Raymond J."/>
            <person name="Uhlig C."/>
            <person name="Valentin K.U."/>
            <person name="Worden A.Z."/>
            <person name="Armbrust E.V."/>
            <person name="Bowler C."/>
            <person name="Green B."/>
            <person name="Moulton V."/>
            <person name="Van Oosterhout C."/>
            <person name="Grigoriev I."/>
        </authorList>
    </citation>
    <scope>NUCLEOTIDE SEQUENCE [LARGE SCALE GENOMIC DNA]</scope>
    <source>
        <strain evidence="1 2">CCMP1102</strain>
    </source>
</reference>
<dbReference type="KEGG" id="fcy:FRACYDRAFT_166688"/>
<proteinExistence type="predicted"/>
<accession>A0A1E7FXP0</accession>
<dbReference type="EMBL" id="KV784353">
    <property type="protein sequence ID" value="OEU22919.1"/>
    <property type="molecule type" value="Genomic_DNA"/>
</dbReference>